<dbReference type="EMBL" id="ML178828">
    <property type="protein sequence ID" value="TFL00451.1"/>
    <property type="molecule type" value="Genomic_DNA"/>
</dbReference>
<dbReference type="CDD" id="cd09212">
    <property type="entry name" value="PUB"/>
    <property type="match status" value="1"/>
</dbReference>
<dbReference type="InterPro" id="IPR018997">
    <property type="entry name" value="PUB_domain"/>
</dbReference>
<evidence type="ECO:0000256" key="1">
    <source>
        <dbReference type="SAM" id="MobiDB-lite"/>
    </source>
</evidence>
<feature type="compositionally biased region" description="Acidic residues" evidence="1">
    <location>
        <begin position="243"/>
        <end position="255"/>
    </location>
</feature>
<reference evidence="3 4" key="1">
    <citation type="journal article" date="2019" name="Nat. Ecol. Evol.">
        <title>Megaphylogeny resolves global patterns of mushroom evolution.</title>
        <authorList>
            <person name="Varga T."/>
            <person name="Krizsan K."/>
            <person name="Foldi C."/>
            <person name="Dima B."/>
            <person name="Sanchez-Garcia M."/>
            <person name="Sanchez-Ramirez S."/>
            <person name="Szollosi G.J."/>
            <person name="Szarkandi J.G."/>
            <person name="Papp V."/>
            <person name="Albert L."/>
            <person name="Andreopoulos W."/>
            <person name="Angelini C."/>
            <person name="Antonin V."/>
            <person name="Barry K.W."/>
            <person name="Bougher N.L."/>
            <person name="Buchanan P."/>
            <person name="Buyck B."/>
            <person name="Bense V."/>
            <person name="Catcheside P."/>
            <person name="Chovatia M."/>
            <person name="Cooper J."/>
            <person name="Damon W."/>
            <person name="Desjardin D."/>
            <person name="Finy P."/>
            <person name="Geml J."/>
            <person name="Haridas S."/>
            <person name="Hughes K."/>
            <person name="Justo A."/>
            <person name="Karasinski D."/>
            <person name="Kautmanova I."/>
            <person name="Kiss B."/>
            <person name="Kocsube S."/>
            <person name="Kotiranta H."/>
            <person name="LaButti K.M."/>
            <person name="Lechner B.E."/>
            <person name="Liimatainen K."/>
            <person name="Lipzen A."/>
            <person name="Lukacs Z."/>
            <person name="Mihaltcheva S."/>
            <person name="Morgado L.N."/>
            <person name="Niskanen T."/>
            <person name="Noordeloos M.E."/>
            <person name="Ohm R.A."/>
            <person name="Ortiz-Santana B."/>
            <person name="Ovrebo C."/>
            <person name="Racz N."/>
            <person name="Riley R."/>
            <person name="Savchenko A."/>
            <person name="Shiryaev A."/>
            <person name="Soop K."/>
            <person name="Spirin V."/>
            <person name="Szebenyi C."/>
            <person name="Tomsovsky M."/>
            <person name="Tulloss R.E."/>
            <person name="Uehling J."/>
            <person name="Grigoriev I.V."/>
            <person name="Vagvolgyi C."/>
            <person name="Papp T."/>
            <person name="Martin F.M."/>
            <person name="Miettinen O."/>
            <person name="Hibbett D.S."/>
            <person name="Nagy L.G."/>
        </authorList>
    </citation>
    <scope>NUCLEOTIDE SEQUENCE [LARGE SCALE GENOMIC DNA]</scope>
    <source>
        <strain evidence="3 4">CBS 309.79</strain>
    </source>
</reference>
<feature type="region of interest" description="Disordered" evidence="1">
    <location>
        <begin position="203"/>
        <end position="255"/>
    </location>
</feature>
<organism evidence="3 4">
    <name type="scientific">Pterulicium gracile</name>
    <dbReference type="NCBI Taxonomy" id="1884261"/>
    <lineage>
        <taxon>Eukaryota</taxon>
        <taxon>Fungi</taxon>
        <taxon>Dikarya</taxon>
        <taxon>Basidiomycota</taxon>
        <taxon>Agaricomycotina</taxon>
        <taxon>Agaricomycetes</taxon>
        <taxon>Agaricomycetidae</taxon>
        <taxon>Agaricales</taxon>
        <taxon>Pleurotineae</taxon>
        <taxon>Pterulaceae</taxon>
        <taxon>Pterulicium</taxon>
    </lineage>
</organism>
<feature type="compositionally biased region" description="Pro residues" evidence="1">
    <location>
        <begin position="1"/>
        <end position="13"/>
    </location>
</feature>
<protein>
    <recommendedName>
        <fullName evidence="2">PUB domain-containing protein</fullName>
    </recommendedName>
</protein>
<dbReference type="SUPFAM" id="SSF143503">
    <property type="entry name" value="PUG domain-like"/>
    <property type="match status" value="1"/>
</dbReference>
<feature type="domain" description="PUB" evidence="2">
    <location>
        <begin position="70"/>
        <end position="138"/>
    </location>
</feature>
<feature type="compositionally biased region" description="Low complexity" evidence="1">
    <location>
        <begin position="14"/>
        <end position="23"/>
    </location>
</feature>
<evidence type="ECO:0000313" key="4">
    <source>
        <dbReference type="Proteomes" id="UP000305067"/>
    </source>
</evidence>
<feature type="region of interest" description="Disordered" evidence="1">
    <location>
        <begin position="1"/>
        <end position="23"/>
    </location>
</feature>
<dbReference type="AlphaFoldDB" id="A0A5C3QJ26"/>
<dbReference type="STRING" id="1884261.A0A5C3QJ26"/>
<dbReference type="Gene3D" id="1.20.58.2190">
    <property type="match status" value="1"/>
</dbReference>
<dbReference type="Pfam" id="PF09409">
    <property type="entry name" value="PUB"/>
    <property type="match status" value="1"/>
</dbReference>
<name>A0A5C3QJ26_9AGAR</name>
<dbReference type="Proteomes" id="UP000305067">
    <property type="component" value="Unassembled WGS sequence"/>
</dbReference>
<accession>A0A5C3QJ26</accession>
<dbReference type="OrthoDB" id="49605at2759"/>
<sequence length="255" mass="28093">MSSPPTTPAPASAPAPAASPDASDIAAAALRRQQQTPQISTAAQLAKEHDARQEFRRLIDPGIMRPNTKEAAIESLKILKTLGENILRDPQNPKFLQFKPTNSTIKRVLMERPGALEYAIRLGFRPEVDNFQPYYGFNPRKIGDLRTGVSIINEVLDLDNQKQQRTTVTKQQEKAAKDAAKQQVKLAFMDDRQSVDQRVAKERFARDRGDVAFPPPPAAQAPVRKMPGQGQSLSGNLVPPTGDMEEDDDSAESDI</sequence>
<proteinExistence type="predicted"/>
<keyword evidence="4" id="KW-1185">Reference proteome</keyword>
<dbReference type="InterPro" id="IPR036339">
    <property type="entry name" value="PUB-like_dom_sf"/>
</dbReference>
<evidence type="ECO:0000259" key="2">
    <source>
        <dbReference type="Pfam" id="PF09409"/>
    </source>
</evidence>
<evidence type="ECO:0000313" key="3">
    <source>
        <dbReference type="EMBL" id="TFL00451.1"/>
    </source>
</evidence>
<gene>
    <name evidence="3" type="ORF">BDV98DRAFT_530857</name>
</gene>